<dbReference type="InterPro" id="IPR051161">
    <property type="entry name" value="Mannose-6P_isomerase_type2"/>
</dbReference>
<feature type="domain" description="Nucleotidyl transferase" evidence="1">
    <location>
        <begin position="10"/>
        <end position="298"/>
    </location>
</feature>
<dbReference type="SUPFAM" id="SSF53448">
    <property type="entry name" value="Nucleotide-diphospho-sugar transferases"/>
    <property type="match status" value="1"/>
</dbReference>
<keyword evidence="2" id="KW-0808">Transferase</keyword>
<dbReference type="InterPro" id="IPR029044">
    <property type="entry name" value="Nucleotide-diphossugar_trans"/>
</dbReference>
<dbReference type="Gene3D" id="3.90.550.10">
    <property type="entry name" value="Spore Coat Polysaccharide Biosynthesis Protein SpsA, Chain A"/>
    <property type="match status" value="1"/>
</dbReference>
<dbReference type="PANTHER" id="PTHR46390:SF1">
    <property type="entry name" value="MANNOSE-1-PHOSPHATE GUANYLYLTRANSFERASE"/>
    <property type="match status" value="1"/>
</dbReference>
<dbReference type="GO" id="GO:0009298">
    <property type="term" value="P:GDP-mannose biosynthetic process"/>
    <property type="evidence" value="ECO:0007669"/>
    <property type="project" value="TreeGrafter"/>
</dbReference>
<sequence>MSVKKASLWGIILAGGEGERLKGFVREQVGSAIPKQFCAFVGRRSMLERTITRARLLIPSERLVVIGTAHHDSYMVRSLGTSPPSTVLLQPANRDTAPGILLPLIHVLNKEPQAVVAILPADHFIVPGRRFMCAIAAARHFVEDQNVDCPILLAVKPDRPESEYGWIEPGDLVEHDGPQTIHQIACFVEKPPHDQAERLLKEGWLWNTMVIVVRARAMMDLMAKHVPDIAARFALLQRFLGSVREQDLINEVYQAIPRINFSTSILAGRDTRSLVLPVENIHWSDWGTKERIFNAAEALGLTPSVSVPTPQVSVTVATETLPHARYQRIPSLVRSTQKGD</sequence>
<accession>A0A7S8IXG1</accession>
<dbReference type="EMBL" id="CP047423">
    <property type="protein sequence ID" value="QPD03002.1"/>
    <property type="molecule type" value="Genomic_DNA"/>
</dbReference>
<dbReference type="Pfam" id="PF00483">
    <property type="entry name" value="NTP_transferase"/>
    <property type="match status" value="1"/>
</dbReference>
<dbReference type="Proteomes" id="UP000593737">
    <property type="component" value="Chromosome"/>
</dbReference>
<dbReference type="PANTHER" id="PTHR46390">
    <property type="entry name" value="MANNOSE-1-PHOSPHATE GUANYLYLTRANSFERASE"/>
    <property type="match status" value="1"/>
</dbReference>
<dbReference type="AlphaFoldDB" id="A0A7S8IXG1"/>
<evidence type="ECO:0000313" key="2">
    <source>
        <dbReference type="EMBL" id="QPD03002.1"/>
    </source>
</evidence>
<evidence type="ECO:0000313" key="3">
    <source>
        <dbReference type="Proteomes" id="UP000593737"/>
    </source>
</evidence>
<name>A0A7S8IXG1_9BACT</name>
<evidence type="ECO:0000259" key="1">
    <source>
        <dbReference type="Pfam" id="PF00483"/>
    </source>
</evidence>
<organism evidence="2 3">
    <name type="scientific">Candidatus Nitrospira kreftii</name>
    <dbReference type="NCBI Taxonomy" id="2652173"/>
    <lineage>
        <taxon>Bacteria</taxon>
        <taxon>Pseudomonadati</taxon>
        <taxon>Nitrospirota</taxon>
        <taxon>Nitrospiria</taxon>
        <taxon>Nitrospirales</taxon>
        <taxon>Nitrospiraceae</taxon>
        <taxon>Nitrospira</taxon>
    </lineage>
</organism>
<proteinExistence type="predicted"/>
<protein>
    <submittedName>
        <fullName evidence="2">Nucleotidyl transferase</fullName>
    </submittedName>
</protein>
<dbReference type="GO" id="GO:0004475">
    <property type="term" value="F:mannose-1-phosphate guanylyltransferase (GTP) activity"/>
    <property type="evidence" value="ECO:0007669"/>
    <property type="project" value="TreeGrafter"/>
</dbReference>
<gene>
    <name evidence="2" type="ORF">Nkreftii_000776</name>
</gene>
<dbReference type="KEGG" id="nkf:Nkreftii_000776"/>
<dbReference type="InterPro" id="IPR005835">
    <property type="entry name" value="NTP_transferase_dom"/>
</dbReference>
<reference evidence="2 3" key="1">
    <citation type="journal article" date="2020" name="ISME J.">
        <title>Enrichment and physiological characterization of a novel comammox Nitrospira indicates ammonium inhibition of complete nitrification.</title>
        <authorList>
            <person name="Sakoula D."/>
            <person name="Koch H."/>
            <person name="Frank J."/>
            <person name="Jetten M.S.M."/>
            <person name="van Kessel M.A.H.J."/>
            <person name="Lucker S."/>
        </authorList>
    </citation>
    <scope>NUCLEOTIDE SEQUENCE [LARGE SCALE GENOMIC DNA]</scope>
    <source>
        <strain evidence="2">Comreactor17</strain>
    </source>
</reference>